<evidence type="ECO:0000256" key="1">
    <source>
        <dbReference type="SAM" id="MobiDB-lite"/>
    </source>
</evidence>
<reference evidence="3 4" key="1">
    <citation type="submission" date="2020-06" db="EMBL/GenBank/DDBJ databases">
        <title>Genome mining for natural products.</title>
        <authorList>
            <person name="Zhang B."/>
            <person name="Shi J."/>
            <person name="Ge H."/>
        </authorList>
    </citation>
    <scope>NUCLEOTIDE SEQUENCE [LARGE SCALE GENOMIC DNA]</scope>
    <source>
        <strain evidence="3 4">NA00687</strain>
    </source>
</reference>
<keyword evidence="2" id="KW-0812">Transmembrane</keyword>
<keyword evidence="4" id="KW-1185">Reference proteome</keyword>
<proteinExistence type="predicted"/>
<evidence type="ECO:0000313" key="4">
    <source>
        <dbReference type="Proteomes" id="UP000509303"/>
    </source>
</evidence>
<dbReference type="Proteomes" id="UP000509303">
    <property type="component" value="Chromosome"/>
</dbReference>
<accession>A0A7H8NBS0</accession>
<sequence>MSFGQGGPYGPGGSQPPTPDWSALADTAARDRRRRWLLFGGGALAAAAIAAIVATAVIVGDDDGGKGDRSASQLPTPAELPSESAQSEPTFSDVDPPAPISPLEVISDRSKDTAPITAAGLFPGDRATVAGRDYTKGATASTKDCGSVAQKKLYPALTGNGCRQVVRATYTNGDVAVTVGIAVFDTKAAAEKAKAAAGPFLVSLPGDGVERFCRNTACRSTSNAIGRYGYFTIAGNTDGSPVRTDETKARQAGLDVAEHAFSRIMQRANAQASAAATAR</sequence>
<feature type="transmembrane region" description="Helical" evidence="2">
    <location>
        <begin position="36"/>
        <end position="59"/>
    </location>
</feature>
<dbReference type="RefSeq" id="WP_176163524.1">
    <property type="nucleotide sequence ID" value="NZ_CP054929.1"/>
</dbReference>
<feature type="region of interest" description="Disordered" evidence="1">
    <location>
        <begin position="1"/>
        <end position="25"/>
    </location>
</feature>
<name>A0A7H8NBS0_9ACTN</name>
<dbReference type="EMBL" id="CP054929">
    <property type="protein sequence ID" value="QKW51816.1"/>
    <property type="molecule type" value="Genomic_DNA"/>
</dbReference>
<evidence type="ECO:0000256" key="2">
    <source>
        <dbReference type="SAM" id="Phobius"/>
    </source>
</evidence>
<evidence type="ECO:0000313" key="3">
    <source>
        <dbReference type="EMBL" id="QKW51816.1"/>
    </source>
</evidence>
<gene>
    <name evidence="3" type="ORF">HUT08_22350</name>
</gene>
<dbReference type="AlphaFoldDB" id="A0A7H8NBS0"/>
<protein>
    <submittedName>
        <fullName evidence="3">Uncharacterized protein</fullName>
    </submittedName>
</protein>
<feature type="region of interest" description="Disordered" evidence="1">
    <location>
        <begin position="63"/>
        <end position="109"/>
    </location>
</feature>
<keyword evidence="2" id="KW-0472">Membrane</keyword>
<organism evidence="3 4">
    <name type="scientific">Streptomyces buecherae</name>
    <dbReference type="NCBI Taxonomy" id="2763006"/>
    <lineage>
        <taxon>Bacteria</taxon>
        <taxon>Bacillati</taxon>
        <taxon>Actinomycetota</taxon>
        <taxon>Actinomycetes</taxon>
        <taxon>Kitasatosporales</taxon>
        <taxon>Streptomycetaceae</taxon>
        <taxon>Streptomyces</taxon>
    </lineage>
</organism>
<feature type="compositionally biased region" description="Gly residues" evidence="1">
    <location>
        <begin position="1"/>
        <end position="13"/>
    </location>
</feature>
<keyword evidence="2" id="KW-1133">Transmembrane helix</keyword>